<sequence>MSETDDIAQIANIRVHNRMRNNSISFENAKLEWGKFYLGDESHEIPASDIDKIVVSPGSMEIAQSCGRKSTSTGVEGTMDLYDGKTKICSLYWESPYFSTSNSFKTTGYDPVSSPYAMTVEPWNHGPGALGDVNITIALMAT</sequence>
<dbReference type="Proteomes" id="UP000007115">
    <property type="component" value="Unassembled WGS sequence"/>
</dbReference>
<dbReference type="InterPro" id="IPR009413">
    <property type="entry name" value="Aegerolysin-typ"/>
</dbReference>
<dbReference type="GeneID" id="25796924"/>
<proteinExistence type="inferred from homology"/>
<dbReference type="OrthoDB" id="2727348at2759"/>
<dbReference type="STRING" id="413071.G9N5G8"/>
<gene>
    <name evidence="2" type="ORF">TRIVIDRAFT_67227</name>
</gene>
<dbReference type="VEuPathDB" id="FungiDB:TRIVIDRAFT_67227"/>
<dbReference type="eggNOG" id="ENOG502SSEK">
    <property type="taxonomic scope" value="Eukaryota"/>
</dbReference>
<organism evidence="2 3">
    <name type="scientific">Hypocrea virens (strain Gv29-8 / FGSC 10586)</name>
    <name type="common">Gliocladium virens</name>
    <name type="synonym">Trichoderma virens</name>
    <dbReference type="NCBI Taxonomy" id="413071"/>
    <lineage>
        <taxon>Eukaryota</taxon>
        <taxon>Fungi</taxon>
        <taxon>Dikarya</taxon>
        <taxon>Ascomycota</taxon>
        <taxon>Pezizomycotina</taxon>
        <taxon>Sordariomycetes</taxon>
        <taxon>Hypocreomycetidae</taxon>
        <taxon>Hypocreales</taxon>
        <taxon>Hypocreaceae</taxon>
        <taxon>Trichoderma</taxon>
    </lineage>
</organism>
<name>G9N5G8_HYPVG</name>
<dbReference type="OMA" id="CRKPTLM"/>
<dbReference type="RefSeq" id="XP_013952213.1">
    <property type="nucleotide sequence ID" value="XM_014096738.1"/>
</dbReference>
<protein>
    <submittedName>
        <fullName evidence="2">Uncharacterized protein</fullName>
    </submittedName>
</protein>
<dbReference type="AlphaFoldDB" id="G9N5G8"/>
<dbReference type="PIRSF" id="PIRSF007951">
    <property type="entry name" value="Hemolysin, aegerolysin type"/>
    <property type="match status" value="1"/>
</dbReference>
<evidence type="ECO:0000313" key="3">
    <source>
        <dbReference type="Proteomes" id="UP000007115"/>
    </source>
</evidence>
<dbReference type="Gene3D" id="2.60.270.50">
    <property type="match status" value="1"/>
</dbReference>
<comment type="caution">
    <text evidence="2">The sequence shown here is derived from an EMBL/GenBank/DDBJ whole genome shotgun (WGS) entry which is preliminary data.</text>
</comment>
<evidence type="ECO:0000313" key="2">
    <source>
        <dbReference type="EMBL" id="EHK18013.1"/>
    </source>
</evidence>
<comment type="similarity">
    <text evidence="1">Belongs to the aegerolysin family.</text>
</comment>
<reference evidence="2 3" key="1">
    <citation type="journal article" date="2011" name="Genome Biol.">
        <title>Comparative genome sequence analysis underscores mycoparasitism as the ancestral life style of Trichoderma.</title>
        <authorList>
            <person name="Kubicek C.P."/>
            <person name="Herrera-Estrella A."/>
            <person name="Seidl-Seiboth V."/>
            <person name="Martinez D.A."/>
            <person name="Druzhinina I.S."/>
            <person name="Thon M."/>
            <person name="Zeilinger S."/>
            <person name="Casas-Flores S."/>
            <person name="Horwitz B.A."/>
            <person name="Mukherjee P.K."/>
            <person name="Mukherjee M."/>
            <person name="Kredics L."/>
            <person name="Alcaraz L.D."/>
            <person name="Aerts A."/>
            <person name="Antal Z."/>
            <person name="Atanasova L."/>
            <person name="Cervantes-Badillo M.G."/>
            <person name="Challacombe J."/>
            <person name="Chertkov O."/>
            <person name="McCluskey K."/>
            <person name="Coulpier F."/>
            <person name="Deshpande N."/>
            <person name="von Doehren H."/>
            <person name="Ebbole D.J."/>
            <person name="Esquivel-Naranjo E.U."/>
            <person name="Fekete E."/>
            <person name="Flipphi M."/>
            <person name="Glaser F."/>
            <person name="Gomez-Rodriguez E.Y."/>
            <person name="Gruber S."/>
            <person name="Han C."/>
            <person name="Henrissat B."/>
            <person name="Hermosa R."/>
            <person name="Hernandez-Onate M."/>
            <person name="Karaffa L."/>
            <person name="Kosti I."/>
            <person name="Le Crom S."/>
            <person name="Lindquist E."/>
            <person name="Lucas S."/>
            <person name="Luebeck M."/>
            <person name="Luebeck P.S."/>
            <person name="Margeot A."/>
            <person name="Metz B."/>
            <person name="Misra M."/>
            <person name="Nevalainen H."/>
            <person name="Omann M."/>
            <person name="Packer N."/>
            <person name="Perrone G."/>
            <person name="Uresti-Rivera E.E."/>
            <person name="Salamov A."/>
            <person name="Schmoll M."/>
            <person name="Seiboth B."/>
            <person name="Shapiro H."/>
            <person name="Sukno S."/>
            <person name="Tamayo-Ramos J.A."/>
            <person name="Tisch D."/>
            <person name="Wiest A."/>
            <person name="Wilkinson H.H."/>
            <person name="Zhang M."/>
            <person name="Coutinho P.M."/>
            <person name="Kenerley C.M."/>
            <person name="Monte E."/>
            <person name="Baker S.E."/>
            <person name="Grigoriev I.V."/>
        </authorList>
    </citation>
    <scope>NUCLEOTIDE SEQUENCE [LARGE SCALE GENOMIC DNA]</scope>
    <source>
        <strain evidence="3">Gv29-8 / FGSC 10586</strain>
    </source>
</reference>
<accession>G9N5G8</accession>
<dbReference type="GO" id="GO:0019836">
    <property type="term" value="P:symbiont-mediated hemolysis of host erythrocyte"/>
    <property type="evidence" value="ECO:0007669"/>
    <property type="project" value="InterPro"/>
</dbReference>
<dbReference type="Pfam" id="PF06355">
    <property type="entry name" value="Aegerolysin"/>
    <property type="match status" value="1"/>
</dbReference>
<dbReference type="HOGENOM" id="CLU_115909_0_0_1"/>
<dbReference type="EMBL" id="ABDF02000087">
    <property type="protein sequence ID" value="EHK18013.1"/>
    <property type="molecule type" value="Genomic_DNA"/>
</dbReference>
<evidence type="ECO:0000256" key="1">
    <source>
        <dbReference type="ARBA" id="ARBA00010795"/>
    </source>
</evidence>
<dbReference type="InParanoid" id="G9N5G8"/>
<keyword evidence="3" id="KW-1185">Reference proteome</keyword>